<proteinExistence type="predicted"/>
<evidence type="ECO:0000313" key="2">
    <source>
        <dbReference type="Proteomes" id="UP000216052"/>
    </source>
</evidence>
<name>A0ABZ3J7K8_SPOA4</name>
<evidence type="ECO:0000313" key="1">
    <source>
        <dbReference type="EMBL" id="XFO73856.1"/>
    </source>
</evidence>
<sequence>MREYKKNKIEKGINQNSEIVKTREFRGFFAVLGVEGSNPKQRYLLYFTNILQDLVNL</sequence>
<gene>
    <name evidence="1" type="ORF">SPACI_039640</name>
</gene>
<protein>
    <submittedName>
        <fullName evidence="1">Uncharacterized protein</fullName>
    </submittedName>
</protein>
<reference evidence="1" key="1">
    <citation type="submission" date="2024-05" db="EMBL/GenBank/DDBJ databases">
        <title>Isolation and characterization of Sporomusa carbonis sp. nov., a carboxydotrophic hydrogenogen in the genus of Sporomusa isolated from a charcoal burning pile.</title>
        <authorList>
            <person name="Boeer T."/>
            <person name="Rosenbaum F."/>
            <person name="Eysell L."/>
            <person name="Mueller V."/>
            <person name="Daniel R."/>
            <person name="Poehlein A."/>
        </authorList>
    </citation>
    <scope>NUCLEOTIDE SEQUENCE [LARGE SCALE GENOMIC DNA]</scope>
    <source>
        <strain evidence="1">DSM 3132</strain>
    </source>
</reference>
<accession>A0ABZ3J7K8</accession>
<keyword evidence="2" id="KW-1185">Reference proteome</keyword>
<dbReference type="EMBL" id="CP155571">
    <property type="protein sequence ID" value="XFO73856.1"/>
    <property type="molecule type" value="Genomic_DNA"/>
</dbReference>
<dbReference type="Proteomes" id="UP000216052">
    <property type="component" value="Chromosome"/>
</dbReference>
<organism evidence="1 2">
    <name type="scientific">Sporomusa acidovorans (strain ATCC 49682 / DSM 3132 / Mol)</name>
    <dbReference type="NCBI Taxonomy" id="1123286"/>
    <lineage>
        <taxon>Bacteria</taxon>
        <taxon>Bacillati</taxon>
        <taxon>Bacillota</taxon>
        <taxon>Negativicutes</taxon>
        <taxon>Selenomonadales</taxon>
        <taxon>Sporomusaceae</taxon>
        <taxon>Sporomusa</taxon>
    </lineage>
</organism>